<reference evidence="7 8" key="1">
    <citation type="journal article" date="2008" name="Nature">
        <title>The genome of the choanoflagellate Monosiga brevicollis and the origin of metazoans.</title>
        <authorList>
            <consortium name="JGI Sequencing"/>
            <person name="King N."/>
            <person name="Westbrook M.J."/>
            <person name="Young S.L."/>
            <person name="Kuo A."/>
            <person name="Abedin M."/>
            <person name="Chapman J."/>
            <person name="Fairclough S."/>
            <person name="Hellsten U."/>
            <person name="Isogai Y."/>
            <person name="Letunic I."/>
            <person name="Marr M."/>
            <person name="Pincus D."/>
            <person name="Putnam N."/>
            <person name="Rokas A."/>
            <person name="Wright K.J."/>
            <person name="Zuzow R."/>
            <person name="Dirks W."/>
            <person name="Good M."/>
            <person name="Goodstein D."/>
            <person name="Lemons D."/>
            <person name="Li W."/>
            <person name="Lyons J.B."/>
            <person name="Morris A."/>
            <person name="Nichols S."/>
            <person name="Richter D.J."/>
            <person name="Salamov A."/>
            <person name="Bork P."/>
            <person name="Lim W.A."/>
            <person name="Manning G."/>
            <person name="Miller W.T."/>
            <person name="McGinnis W."/>
            <person name="Shapiro H."/>
            <person name="Tjian R."/>
            <person name="Grigoriev I.V."/>
            <person name="Rokhsar D."/>
        </authorList>
    </citation>
    <scope>NUCLEOTIDE SEQUENCE [LARGE SCALE GENOMIC DNA]</scope>
    <source>
        <strain evidence="8">MX1 / ATCC 50154</strain>
    </source>
</reference>
<dbReference type="SUPFAM" id="SSF56204">
    <property type="entry name" value="Hect, E3 ligase catalytic domain"/>
    <property type="match status" value="1"/>
</dbReference>
<evidence type="ECO:0000256" key="3">
    <source>
        <dbReference type="ARBA" id="ARBA00022679"/>
    </source>
</evidence>
<dbReference type="AlphaFoldDB" id="A9V7S5"/>
<dbReference type="KEGG" id="mbr:MONBRDRAFT_35266"/>
<dbReference type="InParanoid" id="A9V7S5"/>
<evidence type="ECO:0000256" key="1">
    <source>
        <dbReference type="ARBA" id="ARBA00000885"/>
    </source>
</evidence>
<dbReference type="PROSITE" id="PS50237">
    <property type="entry name" value="HECT"/>
    <property type="match status" value="1"/>
</dbReference>
<dbReference type="Gene3D" id="3.90.1750.10">
    <property type="entry name" value="Hect, E3 ligase catalytic domains"/>
    <property type="match status" value="1"/>
</dbReference>
<dbReference type="OMA" id="SEGNNIM"/>
<dbReference type="EMBL" id="CH991566">
    <property type="protein sequence ID" value="EDQ86426.1"/>
    <property type="molecule type" value="Genomic_DNA"/>
</dbReference>
<dbReference type="InterPro" id="IPR035983">
    <property type="entry name" value="Hect_E3_ubiquitin_ligase"/>
</dbReference>
<evidence type="ECO:0000256" key="4">
    <source>
        <dbReference type="ARBA" id="ARBA00022786"/>
    </source>
</evidence>
<evidence type="ECO:0000313" key="7">
    <source>
        <dbReference type="EMBL" id="EDQ86426.1"/>
    </source>
</evidence>
<dbReference type="GeneID" id="5894089"/>
<keyword evidence="8" id="KW-1185">Reference proteome</keyword>
<dbReference type="EC" id="2.3.2.26" evidence="2"/>
<feature type="domain" description="HECT" evidence="6">
    <location>
        <begin position="4"/>
        <end position="361"/>
    </location>
</feature>
<evidence type="ECO:0000313" key="8">
    <source>
        <dbReference type="Proteomes" id="UP000001357"/>
    </source>
</evidence>
<evidence type="ECO:0000256" key="5">
    <source>
        <dbReference type="PROSITE-ProRule" id="PRU00104"/>
    </source>
</evidence>
<dbReference type="CDD" id="cd00078">
    <property type="entry name" value="HECTc"/>
    <property type="match status" value="1"/>
</dbReference>
<gene>
    <name evidence="7" type="ORF">MONBRDRAFT_35266</name>
</gene>
<accession>A9V7S5</accession>
<organism evidence="7 8">
    <name type="scientific">Monosiga brevicollis</name>
    <name type="common">Choanoflagellate</name>
    <dbReference type="NCBI Taxonomy" id="81824"/>
    <lineage>
        <taxon>Eukaryota</taxon>
        <taxon>Choanoflagellata</taxon>
        <taxon>Craspedida</taxon>
        <taxon>Salpingoecidae</taxon>
        <taxon>Monosiga</taxon>
    </lineage>
</organism>
<dbReference type="SMART" id="SM00119">
    <property type="entry name" value="HECTc"/>
    <property type="match status" value="1"/>
</dbReference>
<name>A9V7S5_MONBE</name>
<dbReference type="PANTHER" id="PTHR45700:SF3">
    <property type="entry name" value="UBIQUITIN-PROTEIN LIGASE E3B"/>
    <property type="match status" value="1"/>
</dbReference>
<dbReference type="PANTHER" id="PTHR45700">
    <property type="entry name" value="UBIQUITIN-PROTEIN LIGASE E3C"/>
    <property type="match status" value="1"/>
</dbReference>
<keyword evidence="3" id="KW-0808">Transferase</keyword>
<dbReference type="GO" id="GO:0000209">
    <property type="term" value="P:protein polyubiquitination"/>
    <property type="evidence" value="ECO:0007669"/>
    <property type="project" value="InterPro"/>
</dbReference>
<dbReference type="FunFam" id="3.30.2160.10:FF:000002">
    <property type="entry name" value="Putative Ubiquitin-protein ligase E3C"/>
    <property type="match status" value="1"/>
</dbReference>
<dbReference type="Proteomes" id="UP000001357">
    <property type="component" value="Unassembled WGS sequence"/>
</dbReference>
<dbReference type="InterPro" id="IPR000569">
    <property type="entry name" value="HECT_dom"/>
</dbReference>
<keyword evidence="4 5" id="KW-0833">Ubl conjugation pathway</keyword>
<proteinExistence type="predicted"/>
<dbReference type="STRING" id="81824.A9V7S5"/>
<evidence type="ECO:0000256" key="2">
    <source>
        <dbReference type="ARBA" id="ARBA00012485"/>
    </source>
</evidence>
<dbReference type="Gene3D" id="3.30.2160.10">
    <property type="entry name" value="Hect, E3 ligase catalytic domain"/>
    <property type="match status" value="1"/>
</dbReference>
<protein>
    <recommendedName>
        <fullName evidence="2">HECT-type E3 ubiquitin transferase</fullName>
        <ecNumber evidence="2">2.3.2.26</ecNumber>
    </recommendedName>
</protein>
<dbReference type="GO" id="GO:0061630">
    <property type="term" value="F:ubiquitin protein ligase activity"/>
    <property type="evidence" value="ECO:0007669"/>
    <property type="project" value="UniProtKB-EC"/>
</dbReference>
<dbReference type="Pfam" id="PF00632">
    <property type="entry name" value="HECT"/>
    <property type="match status" value="1"/>
</dbReference>
<dbReference type="eggNOG" id="KOG4427">
    <property type="taxonomic scope" value="Eukaryota"/>
</dbReference>
<sequence length="361" mass="40922">MSVPSRVLKDAVRIQFINELGMEEAGIDQEGLFKEFLEQTLKEGFNPDYGLFCLTADNKLYPSSTSEVHQEHLRLFEYLGRMLGKMLYEGIVVDIPLAHFFLNALLARPNTLDELSTLDADLARNLHMVKTYDGDVEDLGLVFAVDEEVLGERHTVPLRPGGSAVDVTNENRVLYVHLMADYKLNQQLRRQVQACRHGFNEFVHGSWLSFFNAPELQRLVSGDDVPLDVNDLRHHANYEAGFHSSHRVIKWLFEVVEKDLSREEQEQFLRFVTSCSKPPVLGFAALQPRFTVRALGEGQAEDQYTLGTVVRNFFTSGTDTTRLPTSSTCFNTLKLPMYKSKRVLREKLKAAISSSSGFELA</sequence>
<evidence type="ECO:0000259" key="6">
    <source>
        <dbReference type="PROSITE" id="PS50237"/>
    </source>
</evidence>
<dbReference type="Gene3D" id="3.30.2410.10">
    <property type="entry name" value="Hect, E3 ligase catalytic domain"/>
    <property type="match status" value="1"/>
</dbReference>
<dbReference type="RefSeq" id="XP_001748816.1">
    <property type="nucleotide sequence ID" value="XM_001748764.1"/>
</dbReference>
<feature type="active site" description="Glycyl thioester intermediate" evidence="5">
    <location>
        <position position="329"/>
    </location>
</feature>
<dbReference type="InterPro" id="IPR044611">
    <property type="entry name" value="E3A/B/C-like"/>
</dbReference>
<comment type="catalytic activity">
    <reaction evidence="1">
        <text>S-ubiquitinyl-[E2 ubiquitin-conjugating enzyme]-L-cysteine + [acceptor protein]-L-lysine = [E2 ubiquitin-conjugating enzyme]-L-cysteine + N(6)-ubiquitinyl-[acceptor protein]-L-lysine.</text>
        <dbReference type="EC" id="2.3.2.26"/>
    </reaction>
</comment>